<evidence type="ECO:0000259" key="1">
    <source>
        <dbReference type="SMART" id="SM00834"/>
    </source>
</evidence>
<evidence type="ECO:0000313" key="2">
    <source>
        <dbReference type="EMBL" id="MPM20315.1"/>
    </source>
</evidence>
<dbReference type="AlphaFoldDB" id="A0A644XVW1"/>
<dbReference type="Pfam" id="PF09723">
    <property type="entry name" value="Zn_ribbon_8"/>
    <property type="match status" value="1"/>
</dbReference>
<dbReference type="NCBIfam" id="TIGR02605">
    <property type="entry name" value="CxxC_CxxC_SSSS"/>
    <property type="match status" value="1"/>
</dbReference>
<dbReference type="EMBL" id="VSSQ01003357">
    <property type="protein sequence ID" value="MPM20315.1"/>
    <property type="molecule type" value="Genomic_DNA"/>
</dbReference>
<sequence length="62" mass="6921">MPSYEYECQLCKAHVELVQSLDKHEAPAICPSCNMEHTMTRVNIPSSSIPVQESTPAETTKE</sequence>
<gene>
    <name evidence="2" type="ORF">SDC9_66744</name>
</gene>
<protein>
    <recommendedName>
        <fullName evidence="1">Putative regulatory protein FmdB zinc ribbon domain-containing protein</fullName>
    </recommendedName>
</protein>
<proteinExistence type="predicted"/>
<comment type="caution">
    <text evidence="2">The sequence shown here is derived from an EMBL/GenBank/DDBJ whole genome shotgun (WGS) entry which is preliminary data.</text>
</comment>
<feature type="domain" description="Putative regulatory protein FmdB zinc ribbon" evidence="1">
    <location>
        <begin position="1"/>
        <end position="43"/>
    </location>
</feature>
<organism evidence="2">
    <name type="scientific">bioreactor metagenome</name>
    <dbReference type="NCBI Taxonomy" id="1076179"/>
    <lineage>
        <taxon>unclassified sequences</taxon>
        <taxon>metagenomes</taxon>
        <taxon>ecological metagenomes</taxon>
    </lineage>
</organism>
<dbReference type="InterPro" id="IPR013429">
    <property type="entry name" value="Regulatory_FmdB_Zinc_ribbon"/>
</dbReference>
<accession>A0A644XVW1</accession>
<name>A0A644XVW1_9ZZZZ</name>
<reference evidence="2" key="1">
    <citation type="submission" date="2019-08" db="EMBL/GenBank/DDBJ databases">
        <authorList>
            <person name="Kucharzyk K."/>
            <person name="Murdoch R.W."/>
            <person name="Higgins S."/>
            <person name="Loffler F."/>
        </authorList>
    </citation>
    <scope>NUCLEOTIDE SEQUENCE</scope>
</reference>
<dbReference type="SMART" id="SM00834">
    <property type="entry name" value="CxxC_CXXC_SSSS"/>
    <property type="match status" value="1"/>
</dbReference>